<protein>
    <recommendedName>
        <fullName evidence="6">Fibronectin type-III domain-containing protein</fullName>
    </recommendedName>
</protein>
<feature type="region of interest" description="Disordered" evidence="3">
    <location>
        <begin position="306"/>
        <end position="414"/>
    </location>
</feature>
<evidence type="ECO:0000313" key="4">
    <source>
        <dbReference type="EMBL" id="AGZ44786.1"/>
    </source>
</evidence>
<evidence type="ECO:0000256" key="1">
    <source>
        <dbReference type="ARBA" id="ARBA00023295"/>
    </source>
</evidence>
<feature type="region of interest" description="Disordered" evidence="3">
    <location>
        <begin position="486"/>
        <end position="556"/>
    </location>
</feature>
<dbReference type="Proteomes" id="UP000017746">
    <property type="component" value="Chromosome"/>
</dbReference>
<dbReference type="KEGG" id="afs:AFR_32640"/>
<dbReference type="Gene3D" id="2.60.40.10">
    <property type="entry name" value="Immunoglobulins"/>
    <property type="match status" value="1"/>
</dbReference>
<feature type="region of interest" description="Disordered" evidence="3">
    <location>
        <begin position="224"/>
        <end position="288"/>
    </location>
</feature>
<dbReference type="EMBL" id="CP006272">
    <property type="protein sequence ID" value="AGZ44786.1"/>
    <property type="molecule type" value="Genomic_DNA"/>
</dbReference>
<evidence type="ECO:0008006" key="6">
    <source>
        <dbReference type="Google" id="ProtNLM"/>
    </source>
</evidence>
<dbReference type="GO" id="GO:0016798">
    <property type="term" value="F:hydrolase activity, acting on glycosyl bonds"/>
    <property type="evidence" value="ECO:0007669"/>
    <property type="project" value="UniProtKB-KW"/>
</dbReference>
<evidence type="ECO:0000256" key="2">
    <source>
        <dbReference type="ARBA" id="ARBA00023326"/>
    </source>
</evidence>
<dbReference type="PATRIC" id="fig|1246995.3.peg.6605"/>
<feature type="compositionally biased region" description="Basic and acidic residues" evidence="3">
    <location>
        <begin position="262"/>
        <end position="279"/>
    </location>
</feature>
<sequence>MAPPLAELTAQAQTLTSAGDLDGARAVLADVLDPADADPRQASPDLALAAALQARILIALGDPHGARTWAGFAHAAEERLHGPHDERTVAAAATHAAVLHRVGNHGRAAQLYHDLVGQLTAVDGPLSPRVLAAEADLATAEHAAGQCTAARHRLADAWSRHHEAYGDEAPAGIKMLARLGAMERECGRTQDSQAHFAQAQELCARYLPPDHPLAQQVARLAGAPPSGRHVCGRVQTSDGPVSGGPASGVTRMPATTPGVHPVRREDRPPGDLTGRHARPEPPVALPLTSPAAPAELVDQGARLEQAQPAERTDPAPRAAWAEQAESAERADPGPRAAWAEQAERAEQAEPGPARAVPEQQLRRHQIPEQQSPEQRSPERPAPIWPAYSTTAQGPVTQPPAEQTTAAHSPAAVYSPAAEEHAAAYSPAVGEPATAYSPAAGGHAATYSPAVTEPDAAYGPAVEEHSAAVQEHAVYSPAVQEQAVYGPAVGEPTVPGPRVAPGEQVSPQSWSVQPPGPWPPDSTPPVAYPGDGYPPGPELPLPATGRHLPVPVEKRDPHTSRQPLILAAAVVAGIAVAAAVVAATLPRGEQAAAPPSVTSAPAPSAAASAAPSPTGTAVAPAGVTLRDNRDSVSLTWRYPKGSEGPVLISGGRVGQEQRAFQQLPAGTTDYVVYGLNKANNYCFTVAVVYTVDQVAASKAVCTSRK</sequence>
<dbReference type="InterPro" id="IPR036116">
    <property type="entry name" value="FN3_sf"/>
</dbReference>
<proteinExistence type="predicted"/>
<dbReference type="InterPro" id="IPR013783">
    <property type="entry name" value="Ig-like_fold"/>
</dbReference>
<dbReference type="eggNOG" id="COG0457">
    <property type="taxonomic scope" value="Bacteria"/>
</dbReference>
<evidence type="ECO:0000256" key="3">
    <source>
        <dbReference type="SAM" id="MobiDB-lite"/>
    </source>
</evidence>
<dbReference type="AlphaFoldDB" id="U5WA30"/>
<organism evidence="4 5">
    <name type="scientific">Actinoplanes friuliensis DSM 7358</name>
    <dbReference type="NCBI Taxonomy" id="1246995"/>
    <lineage>
        <taxon>Bacteria</taxon>
        <taxon>Bacillati</taxon>
        <taxon>Actinomycetota</taxon>
        <taxon>Actinomycetes</taxon>
        <taxon>Micromonosporales</taxon>
        <taxon>Micromonosporaceae</taxon>
        <taxon>Actinoplanes</taxon>
    </lineage>
</organism>
<feature type="compositionally biased region" description="Polar residues" evidence="3">
    <location>
        <begin position="387"/>
        <end position="406"/>
    </location>
</feature>
<dbReference type="InterPro" id="IPR011990">
    <property type="entry name" value="TPR-like_helical_dom_sf"/>
</dbReference>
<dbReference type="STRING" id="1246995.AFR_32640"/>
<name>U5WA30_9ACTN</name>
<keyword evidence="5" id="KW-1185">Reference proteome</keyword>
<accession>U5WA30</accession>
<dbReference type="SUPFAM" id="SSF48452">
    <property type="entry name" value="TPR-like"/>
    <property type="match status" value="1"/>
</dbReference>
<keyword evidence="1" id="KW-0378">Hydrolase</keyword>
<dbReference type="GO" id="GO:0000272">
    <property type="term" value="P:polysaccharide catabolic process"/>
    <property type="evidence" value="ECO:0007669"/>
    <property type="project" value="UniProtKB-KW"/>
</dbReference>
<evidence type="ECO:0000313" key="5">
    <source>
        <dbReference type="Proteomes" id="UP000017746"/>
    </source>
</evidence>
<dbReference type="InterPro" id="IPR003961">
    <property type="entry name" value="FN3_dom"/>
</dbReference>
<dbReference type="HOGENOM" id="CLU_391629_0_0_11"/>
<dbReference type="Gene3D" id="1.25.40.10">
    <property type="entry name" value="Tetratricopeptide repeat domain"/>
    <property type="match status" value="1"/>
</dbReference>
<gene>
    <name evidence="4" type="ORF">AFR_32640</name>
</gene>
<feature type="compositionally biased region" description="Low complexity" evidence="3">
    <location>
        <begin position="590"/>
        <end position="621"/>
    </location>
</feature>
<keyword evidence="2" id="KW-0119">Carbohydrate metabolism</keyword>
<dbReference type="CDD" id="cd00063">
    <property type="entry name" value="FN3"/>
    <property type="match status" value="1"/>
</dbReference>
<dbReference type="SUPFAM" id="SSF49265">
    <property type="entry name" value="Fibronectin type III"/>
    <property type="match status" value="1"/>
</dbReference>
<keyword evidence="2" id="KW-0624">Polysaccharide degradation</keyword>
<feature type="compositionally biased region" description="Pro residues" evidence="3">
    <location>
        <begin position="513"/>
        <end position="539"/>
    </location>
</feature>
<keyword evidence="1" id="KW-0326">Glycosidase</keyword>
<reference evidence="4 5" key="1">
    <citation type="journal article" date="2014" name="J. Biotechnol.">
        <title>Complete genome sequence of the actinobacterium Actinoplanes friuliensis HAG 010964, producer of the lipopeptide antibiotic friulimycin.</title>
        <authorList>
            <person name="Ruckert C."/>
            <person name="Szczepanowski R."/>
            <person name="Albersmeier A."/>
            <person name="Goesmann A."/>
            <person name="Fischer N."/>
            <person name="Steinkamper A."/>
            <person name="Puhler A."/>
            <person name="Biener R."/>
            <person name="Schwartz D."/>
            <person name="Kalinowski J."/>
        </authorList>
    </citation>
    <scope>NUCLEOTIDE SEQUENCE [LARGE SCALE GENOMIC DNA]</scope>
    <source>
        <strain evidence="4 5">DSM 7358</strain>
    </source>
</reference>
<feature type="region of interest" description="Disordered" evidence="3">
    <location>
        <begin position="588"/>
        <end position="623"/>
    </location>
</feature>